<organism evidence="14 15">
    <name type="scientific">Pseudozyma antarctica (strain T-34)</name>
    <name type="common">Yeast</name>
    <name type="synonym">Candida antarctica</name>
    <dbReference type="NCBI Taxonomy" id="1151754"/>
    <lineage>
        <taxon>Eukaryota</taxon>
        <taxon>Fungi</taxon>
        <taxon>Dikarya</taxon>
        <taxon>Basidiomycota</taxon>
        <taxon>Ustilaginomycotina</taxon>
        <taxon>Ustilaginomycetes</taxon>
        <taxon>Ustilaginales</taxon>
        <taxon>Ustilaginaceae</taxon>
        <taxon>Moesziomyces</taxon>
    </lineage>
</organism>
<feature type="region of interest" description="Disordered" evidence="12">
    <location>
        <begin position="399"/>
        <end position="444"/>
    </location>
</feature>
<dbReference type="GO" id="GO:0005794">
    <property type="term" value="C:Golgi apparatus"/>
    <property type="evidence" value="ECO:0007669"/>
    <property type="project" value="TreeGrafter"/>
</dbReference>
<dbReference type="EC" id="2.3.1.225" evidence="11"/>
<dbReference type="InterPro" id="IPR039859">
    <property type="entry name" value="PFA4/ZDH16/20/ERF2-like"/>
</dbReference>
<feature type="compositionally biased region" description="Low complexity" evidence="12">
    <location>
        <begin position="633"/>
        <end position="649"/>
    </location>
</feature>
<dbReference type="PROSITE" id="PS50216">
    <property type="entry name" value="DHHC"/>
    <property type="match status" value="1"/>
</dbReference>
<dbReference type="Proteomes" id="UP000011976">
    <property type="component" value="Unassembled WGS sequence"/>
</dbReference>
<protein>
    <recommendedName>
        <fullName evidence="11">Palmitoyltransferase</fullName>
        <ecNumber evidence="11">2.3.1.225</ecNumber>
    </recommendedName>
</protein>
<proteinExistence type="inferred from homology"/>
<gene>
    <name evidence="14" type="ORF">PANT_22d00197</name>
</gene>
<dbReference type="EMBL" id="DF196788">
    <property type="protein sequence ID" value="GAC76801.1"/>
    <property type="molecule type" value="Genomic_DNA"/>
</dbReference>
<feature type="compositionally biased region" description="Polar residues" evidence="12">
    <location>
        <begin position="264"/>
        <end position="278"/>
    </location>
</feature>
<dbReference type="PANTHER" id="PTHR22883">
    <property type="entry name" value="ZINC FINGER DHHC DOMAIN CONTAINING PROTEIN"/>
    <property type="match status" value="1"/>
</dbReference>
<comment type="similarity">
    <text evidence="9">Belongs to the DHHC palmitoyltransferase family. PFA5 subfamily.</text>
</comment>
<evidence type="ECO:0000313" key="15">
    <source>
        <dbReference type="Proteomes" id="UP000011976"/>
    </source>
</evidence>
<comment type="catalytic activity">
    <reaction evidence="10 11">
        <text>L-cysteinyl-[protein] + hexadecanoyl-CoA = S-hexadecanoyl-L-cysteinyl-[protein] + CoA</text>
        <dbReference type="Rhea" id="RHEA:36683"/>
        <dbReference type="Rhea" id="RHEA-COMP:10131"/>
        <dbReference type="Rhea" id="RHEA-COMP:11032"/>
        <dbReference type="ChEBI" id="CHEBI:29950"/>
        <dbReference type="ChEBI" id="CHEBI:57287"/>
        <dbReference type="ChEBI" id="CHEBI:57379"/>
        <dbReference type="ChEBI" id="CHEBI:74151"/>
        <dbReference type="EC" id="2.3.1.225"/>
    </reaction>
</comment>
<feature type="transmembrane region" description="Helical" evidence="11">
    <location>
        <begin position="494"/>
        <end position="517"/>
    </location>
</feature>
<keyword evidence="4 11" id="KW-1133">Transmembrane helix</keyword>
<feature type="domain" description="Palmitoyltransferase DHHC" evidence="13">
    <location>
        <begin position="449"/>
        <end position="571"/>
    </location>
</feature>
<feature type="transmembrane region" description="Helical" evidence="11">
    <location>
        <begin position="143"/>
        <end position="163"/>
    </location>
</feature>
<dbReference type="GO" id="GO:0005783">
    <property type="term" value="C:endoplasmic reticulum"/>
    <property type="evidence" value="ECO:0007669"/>
    <property type="project" value="TreeGrafter"/>
</dbReference>
<comment type="domain">
    <text evidence="11">The DHHC domain is required for palmitoyltransferase activity.</text>
</comment>
<feature type="transmembrane region" description="Helical" evidence="11">
    <location>
        <begin position="537"/>
        <end position="560"/>
    </location>
</feature>
<evidence type="ECO:0000256" key="10">
    <source>
        <dbReference type="ARBA" id="ARBA00048048"/>
    </source>
</evidence>
<evidence type="ECO:0000256" key="2">
    <source>
        <dbReference type="ARBA" id="ARBA00022679"/>
    </source>
</evidence>
<keyword evidence="8 11" id="KW-0012">Acyltransferase</keyword>
<evidence type="ECO:0000256" key="7">
    <source>
        <dbReference type="ARBA" id="ARBA00023288"/>
    </source>
</evidence>
<evidence type="ECO:0000259" key="13">
    <source>
        <dbReference type="Pfam" id="PF01529"/>
    </source>
</evidence>
<dbReference type="OrthoDB" id="1436450at2759"/>
<feature type="compositionally biased region" description="Polar residues" evidence="12">
    <location>
        <begin position="73"/>
        <end position="89"/>
    </location>
</feature>
<evidence type="ECO:0000256" key="3">
    <source>
        <dbReference type="ARBA" id="ARBA00022692"/>
    </source>
</evidence>
<dbReference type="Pfam" id="PF01529">
    <property type="entry name" value="DHHC"/>
    <property type="match status" value="1"/>
</dbReference>
<evidence type="ECO:0000256" key="1">
    <source>
        <dbReference type="ARBA" id="ARBA00004141"/>
    </source>
</evidence>
<feature type="region of interest" description="Disordered" evidence="12">
    <location>
        <begin position="1"/>
        <end position="97"/>
    </location>
</feature>
<evidence type="ECO:0000256" key="6">
    <source>
        <dbReference type="ARBA" id="ARBA00023139"/>
    </source>
</evidence>
<dbReference type="GO" id="GO:0016020">
    <property type="term" value="C:membrane"/>
    <property type="evidence" value="ECO:0007669"/>
    <property type="project" value="UniProtKB-SubCell"/>
</dbReference>
<keyword evidence="3 11" id="KW-0812">Transmembrane</keyword>
<dbReference type="AlphaFoldDB" id="M9LSG1"/>
<keyword evidence="6" id="KW-0564">Palmitate</keyword>
<evidence type="ECO:0000256" key="4">
    <source>
        <dbReference type="ARBA" id="ARBA00022989"/>
    </source>
</evidence>
<dbReference type="GO" id="GO:0006612">
    <property type="term" value="P:protein targeting to membrane"/>
    <property type="evidence" value="ECO:0007669"/>
    <property type="project" value="TreeGrafter"/>
</dbReference>
<feature type="region of interest" description="Disordered" evidence="12">
    <location>
        <begin position="352"/>
        <end position="374"/>
    </location>
</feature>
<dbReference type="InterPro" id="IPR001594">
    <property type="entry name" value="Palmitoyltrfase_DHHC"/>
</dbReference>
<keyword evidence="7" id="KW-0449">Lipoprotein</keyword>
<evidence type="ECO:0000256" key="5">
    <source>
        <dbReference type="ARBA" id="ARBA00023136"/>
    </source>
</evidence>
<evidence type="ECO:0000256" key="8">
    <source>
        <dbReference type="ARBA" id="ARBA00023315"/>
    </source>
</evidence>
<dbReference type="GO" id="GO:0019706">
    <property type="term" value="F:protein-cysteine S-palmitoyltransferase activity"/>
    <property type="evidence" value="ECO:0007669"/>
    <property type="project" value="UniProtKB-EC"/>
</dbReference>
<comment type="subcellular location">
    <subcellularLocation>
        <location evidence="1">Membrane</location>
        <topology evidence="1">Multi-pass membrane protein</topology>
    </subcellularLocation>
</comment>
<feature type="region of interest" description="Disordered" evidence="12">
    <location>
        <begin position="216"/>
        <end position="278"/>
    </location>
</feature>
<feature type="compositionally biased region" description="Polar residues" evidence="12">
    <location>
        <begin position="31"/>
        <end position="46"/>
    </location>
</feature>
<feature type="compositionally biased region" description="Low complexity" evidence="12">
    <location>
        <begin position="234"/>
        <end position="245"/>
    </location>
</feature>
<evidence type="ECO:0000256" key="12">
    <source>
        <dbReference type="SAM" id="MobiDB-lite"/>
    </source>
</evidence>
<keyword evidence="5 11" id="KW-0472">Membrane</keyword>
<evidence type="ECO:0000256" key="11">
    <source>
        <dbReference type="RuleBase" id="RU079119"/>
    </source>
</evidence>
<feature type="region of interest" description="Disordered" evidence="12">
    <location>
        <begin position="623"/>
        <end position="660"/>
    </location>
</feature>
<accession>M9LSG1</accession>
<sequence length="735" mass="80410">MTTAQARSDTDDRTNSVLSTSSHTHVDYPDGSQQSPRSKMTAWSTKQPEENELNAGQPAQAEDVSQRAFAIDTQGQRGPTASTERTQAGSARPPPPACMQSCISSIEACTQDIARFNERVEQNRVDAEAQRRESGDPVVAHKAIIPLVFVILSWVFLVFVWRLCSRMIQQTPQGVVLGTRSEGIGLLVGFVVLWLMTMWSYVTVISKGPGHVKDYVPETAPPLPGPHEATPWNQAAAPQCGPQQQHRTQPLPIPTQHAGRHSNIPASESSFAHSHGLPSSNSLPYPSFNADLERFGGSRASSDSMRVLPGSVEPKHDMTAADLSHSRIFSQRTIAEEEEGAADTSAVDVEAQLRSEPAPSTEGRDVASHVDPQLPGILGPLAAATLAEGDAMKEAADELDRTGGAVDHAPHTEDQQPAADAPVVTPGASGWSAPQRRPPNDPPPLSAAAQYCHRCKRVKPPRAHHCRRCGTCVLKMDHHCPWVGGCVGAHNQRFFFIFVLWVTLLEVYTLATTAVYFHRGVRALSSNSPWQVDGFLVSLFPICAVFLIFTGALLGTHVFLMAHNMTTIEHVGVNRMQGRERVLVDRWFGMQANSSAKTRGFGAGLKAKRQMIRDWDREWGKPTKEGNRWWLGSSSEAEAQEKSAAQDAQTGAQHEDGGSIHAAHEKHVAEGKRAGNQRVHGAFRTNTAQALGSSMWMWFLPVGKHPNDGLDFPMNPRFGPQGVWRKRPEWPEHLQ</sequence>
<feature type="transmembrane region" description="Helical" evidence="11">
    <location>
        <begin position="183"/>
        <end position="204"/>
    </location>
</feature>
<evidence type="ECO:0000313" key="14">
    <source>
        <dbReference type="EMBL" id="GAC76801.1"/>
    </source>
</evidence>
<evidence type="ECO:0000256" key="9">
    <source>
        <dbReference type="ARBA" id="ARBA00038298"/>
    </source>
</evidence>
<name>M9LSG1_PSEA3</name>
<reference evidence="15" key="1">
    <citation type="journal article" date="2013" name="Genome Announc.">
        <title>Genome sequence of the basidiomycetous yeast Pseudozyma antarctica T-34, a producer of the glycolipid biosurfactants mannosylerythritol lipids.</title>
        <authorList>
            <person name="Morita T."/>
            <person name="Koike H."/>
            <person name="Koyama Y."/>
            <person name="Hagiwara H."/>
            <person name="Ito E."/>
            <person name="Fukuoka T."/>
            <person name="Imura T."/>
            <person name="Machida M."/>
            <person name="Kitamoto D."/>
        </authorList>
    </citation>
    <scope>NUCLEOTIDE SEQUENCE [LARGE SCALE GENOMIC DNA]</scope>
    <source>
        <strain evidence="15">T-34</strain>
    </source>
</reference>
<keyword evidence="2 11" id="KW-0808">Transferase</keyword>
<dbReference type="PANTHER" id="PTHR22883:SF23">
    <property type="entry name" value="PALMITOYLTRANSFERASE ZDHHC6"/>
    <property type="match status" value="1"/>
</dbReference>